<dbReference type="Proteomes" id="UP001186974">
    <property type="component" value="Unassembled WGS sequence"/>
</dbReference>
<protein>
    <submittedName>
        <fullName evidence="1">Uncharacterized protein</fullName>
    </submittedName>
</protein>
<organism evidence="1 2">
    <name type="scientific">Coniosporium uncinatum</name>
    <dbReference type="NCBI Taxonomy" id="93489"/>
    <lineage>
        <taxon>Eukaryota</taxon>
        <taxon>Fungi</taxon>
        <taxon>Dikarya</taxon>
        <taxon>Ascomycota</taxon>
        <taxon>Pezizomycotina</taxon>
        <taxon>Dothideomycetes</taxon>
        <taxon>Dothideomycetes incertae sedis</taxon>
        <taxon>Coniosporium</taxon>
    </lineage>
</organism>
<name>A0ACC3CYT7_9PEZI</name>
<accession>A0ACC3CYT7</accession>
<dbReference type="EMBL" id="JAWDJW010009502">
    <property type="protein sequence ID" value="KAK3059340.1"/>
    <property type="molecule type" value="Genomic_DNA"/>
</dbReference>
<proteinExistence type="predicted"/>
<reference evidence="1" key="1">
    <citation type="submission" date="2024-09" db="EMBL/GenBank/DDBJ databases">
        <title>Black Yeasts Isolated from many extreme environments.</title>
        <authorList>
            <person name="Coleine C."/>
            <person name="Stajich J.E."/>
            <person name="Selbmann L."/>
        </authorList>
    </citation>
    <scope>NUCLEOTIDE SEQUENCE</scope>
    <source>
        <strain evidence="1">CCFEE 5737</strain>
    </source>
</reference>
<evidence type="ECO:0000313" key="1">
    <source>
        <dbReference type="EMBL" id="KAK3059340.1"/>
    </source>
</evidence>
<gene>
    <name evidence="1" type="ORF">LTS18_011098</name>
</gene>
<keyword evidence="2" id="KW-1185">Reference proteome</keyword>
<evidence type="ECO:0000313" key="2">
    <source>
        <dbReference type="Proteomes" id="UP001186974"/>
    </source>
</evidence>
<sequence length="293" mass="31557">MAFSATQLQSPADETGISDEAYRFLISLAYSDSTFRTYHYTSIDGSGSWTLLQKGTYLTSCLTQAIHLSNRGDADLLLTSATDGHIALWDLALPSTTNSDLDAPKGEKTWRTRSKIHQNSIKALAHVQLSSYVHLVLTGGDDNAIGLILLALPKEGEEEEEEKEAKGRLSISTLLIPRAHAAAVTACALLPPTTSTRAISNKSDEVDAHVLHAVTASNDQRVKLWELNVNISKPGVEGVDMRKLRDVSTAVADVSSLALHPLPPQKADTENEGENEAVGVLVCGVGMELFRLS</sequence>
<comment type="caution">
    <text evidence="1">The sequence shown here is derived from an EMBL/GenBank/DDBJ whole genome shotgun (WGS) entry which is preliminary data.</text>
</comment>